<dbReference type="Proteomes" id="UP000295678">
    <property type="component" value="Unassembled WGS sequence"/>
</dbReference>
<sequence length="333" mass="37004">MLPISSDQLLSALRAAGEPTRLRILALLAEGERNVKDLTDILGQSQPRLSRHLKLLVEAGLLRRNAEGASAFFRLAEHGPVAEIARDIVDRLDRTDPVLVRDRTRLEAVRRAHAEAAAAYFRRHAGEWDRLRSLHVEEQQVETAISRLLNDARLGTVVDLGTGTGRMLEMLGPKVGRGIGIDLSHDMLAYARNRLEQKGLTNCQVRHGDIYNLALDNGVADAVILHQVLHYLDDPARAIAEAARLLRRGGRLIIVDFAPHGLEFLREQHAHRRLGFAQEQIHAWMRAAGVDPLEQVDLPPDSDAPGDRLTVSIWLGRQTGHRARQTPISEEAA</sequence>
<dbReference type="InterPro" id="IPR029063">
    <property type="entry name" value="SAM-dependent_MTases_sf"/>
</dbReference>
<evidence type="ECO:0000313" key="3">
    <source>
        <dbReference type="Proteomes" id="UP000295678"/>
    </source>
</evidence>
<comment type="caution">
    <text evidence="2">The sequence shown here is derived from an EMBL/GenBank/DDBJ whole genome shotgun (WGS) entry which is preliminary data.</text>
</comment>
<dbReference type="Gene3D" id="1.10.10.10">
    <property type="entry name" value="Winged helix-like DNA-binding domain superfamily/Winged helix DNA-binding domain"/>
    <property type="match status" value="1"/>
</dbReference>
<accession>A0A4R3M5Z2</accession>
<dbReference type="NCBIfam" id="NF033788">
    <property type="entry name" value="HTH_metalloreg"/>
    <property type="match status" value="1"/>
</dbReference>
<gene>
    <name evidence="2" type="ORF">EDC22_10941</name>
</gene>
<dbReference type="OrthoDB" id="9789575at2"/>
<name>A0A4R3M5Z2_9HYPH</name>
<dbReference type="InterPro" id="IPR001845">
    <property type="entry name" value="HTH_ArsR_DNA-bd_dom"/>
</dbReference>
<dbReference type="PANTHER" id="PTHR43861">
    <property type="entry name" value="TRANS-ACONITATE 2-METHYLTRANSFERASE-RELATED"/>
    <property type="match status" value="1"/>
</dbReference>
<dbReference type="PROSITE" id="PS50987">
    <property type="entry name" value="HTH_ARSR_2"/>
    <property type="match status" value="1"/>
</dbReference>
<dbReference type="RefSeq" id="WP_132807294.1">
    <property type="nucleotide sequence ID" value="NZ_SMAK01000009.1"/>
</dbReference>
<dbReference type="CDD" id="cd02440">
    <property type="entry name" value="AdoMet_MTases"/>
    <property type="match status" value="1"/>
</dbReference>
<dbReference type="Gene3D" id="3.40.50.150">
    <property type="entry name" value="Vaccinia Virus protein VP39"/>
    <property type="match status" value="1"/>
</dbReference>
<dbReference type="InterPro" id="IPR036388">
    <property type="entry name" value="WH-like_DNA-bd_sf"/>
</dbReference>
<dbReference type="GO" id="GO:0008757">
    <property type="term" value="F:S-adenosylmethionine-dependent methyltransferase activity"/>
    <property type="evidence" value="ECO:0007669"/>
    <property type="project" value="InterPro"/>
</dbReference>
<dbReference type="InterPro" id="IPR011991">
    <property type="entry name" value="ArsR-like_HTH"/>
</dbReference>
<dbReference type="InterPro" id="IPR013216">
    <property type="entry name" value="Methyltransf_11"/>
</dbReference>
<dbReference type="SUPFAM" id="SSF53335">
    <property type="entry name" value="S-adenosyl-L-methionine-dependent methyltransferases"/>
    <property type="match status" value="1"/>
</dbReference>
<evidence type="ECO:0000313" key="2">
    <source>
        <dbReference type="EMBL" id="TCT08366.1"/>
    </source>
</evidence>
<protein>
    <submittedName>
        <fullName evidence="2">ArsR family transcriptional regulator</fullName>
    </submittedName>
</protein>
<keyword evidence="3" id="KW-1185">Reference proteome</keyword>
<organism evidence="2 3">
    <name type="scientific">Tepidamorphus gemmatus</name>
    <dbReference type="NCBI Taxonomy" id="747076"/>
    <lineage>
        <taxon>Bacteria</taxon>
        <taxon>Pseudomonadati</taxon>
        <taxon>Pseudomonadota</taxon>
        <taxon>Alphaproteobacteria</taxon>
        <taxon>Hyphomicrobiales</taxon>
        <taxon>Tepidamorphaceae</taxon>
        <taxon>Tepidamorphus</taxon>
    </lineage>
</organism>
<dbReference type="InterPro" id="IPR036390">
    <property type="entry name" value="WH_DNA-bd_sf"/>
</dbReference>
<dbReference type="PRINTS" id="PR00778">
    <property type="entry name" value="HTHARSR"/>
</dbReference>
<dbReference type="PANTHER" id="PTHR43861:SF1">
    <property type="entry name" value="TRANS-ACONITATE 2-METHYLTRANSFERASE"/>
    <property type="match status" value="1"/>
</dbReference>
<dbReference type="Pfam" id="PF01022">
    <property type="entry name" value="HTH_5"/>
    <property type="match status" value="1"/>
</dbReference>
<dbReference type="GO" id="GO:0003700">
    <property type="term" value="F:DNA-binding transcription factor activity"/>
    <property type="evidence" value="ECO:0007669"/>
    <property type="project" value="InterPro"/>
</dbReference>
<dbReference type="AlphaFoldDB" id="A0A4R3M5Z2"/>
<evidence type="ECO:0000259" key="1">
    <source>
        <dbReference type="PROSITE" id="PS50987"/>
    </source>
</evidence>
<proteinExistence type="predicted"/>
<dbReference type="EMBL" id="SMAK01000009">
    <property type="protein sequence ID" value="TCT08366.1"/>
    <property type="molecule type" value="Genomic_DNA"/>
</dbReference>
<dbReference type="Pfam" id="PF08241">
    <property type="entry name" value="Methyltransf_11"/>
    <property type="match status" value="1"/>
</dbReference>
<feature type="domain" description="HTH arsR-type" evidence="1">
    <location>
        <begin position="1"/>
        <end position="96"/>
    </location>
</feature>
<dbReference type="CDD" id="cd00090">
    <property type="entry name" value="HTH_ARSR"/>
    <property type="match status" value="1"/>
</dbReference>
<dbReference type="SMART" id="SM00418">
    <property type="entry name" value="HTH_ARSR"/>
    <property type="match status" value="1"/>
</dbReference>
<reference evidence="2 3" key="1">
    <citation type="submission" date="2019-03" db="EMBL/GenBank/DDBJ databases">
        <title>Genomic Encyclopedia of Type Strains, Phase IV (KMG-IV): sequencing the most valuable type-strain genomes for metagenomic binning, comparative biology and taxonomic classification.</title>
        <authorList>
            <person name="Goeker M."/>
        </authorList>
    </citation>
    <scope>NUCLEOTIDE SEQUENCE [LARGE SCALE GENOMIC DNA]</scope>
    <source>
        <strain evidence="2 3">DSM 19345</strain>
    </source>
</reference>
<dbReference type="SUPFAM" id="SSF46785">
    <property type="entry name" value="Winged helix' DNA-binding domain"/>
    <property type="match status" value="1"/>
</dbReference>